<protein>
    <submittedName>
        <fullName evidence="1">Uncharacterized protein</fullName>
    </submittedName>
</protein>
<dbReference type="EMBL" id="HBUF01593239">
    <property type="protein sequence ID" value="CAG6774010.1"/>
    <property type="molecule type" value="Transcribed_RNA"/>
</dbReference>
<reference evidence="1" key="1">
    <citation type="submission" date="2021-05" db="EMBL/GenBank/DDBJ databases">
        <authorList>
            <person name="Alioto T."/>
            <person name="Alioto T."/>
            <person name="Gomez Garrido J."/>
        </authorList>
    </citation>
    <scope>NUCLEOTIDE SEQUENCE</scope>
</reference>
<dbReference type="EMBL" id="HBUF01373118">
    <property type="protein sequence ID" value="CAG6727077.1"/>
    <property type="molecule type" value="Transcribed_RNA"/>
</dbReference>
<evidence type="ECO:0000313" key="1">
    <source>
        <dbReference type="EMBL" id="CAG6628785.1"/>
    </source>
</evidence>
<dbReference type="EMBL" id="HBUF01248825">
    <property type="protein sequence ID" value="CAG6679371.1"/>
    <property type="molecule type" value="Transcribed_RNA"/>
</dbReference>
<name>A0A8D8QC42_9HEMI</name>
<dbReference type="EMBL" id="HBUF01068879">
    <property type="protein sequence ID" value="CAG6628785.1"/>
    <property type="molecule type" value="Transcribed_RNA"/>
</dbReference>
<dbReference type="AlphaFoldDB" id="A0A8D8QC42"/>
<organism evidence="1">
    <name type="scientific">Cacopsylla melanoneura</name>
    <dbReference type="NCBI Taxonomy" id="428564"/>
    <lineage>
        <taxon>Eukaryota</taxon>
        <taxon>Metazoa</taxon>
        <taxon>Ecdysozoa</taxon>
        <taxon>Arthropoda</taxon>
        <taxon>Hexapoda</taxon>
        <taxon>Insecta</taxon>
        <taxon>Pterygota</taxon>
        <taxon>Neoptera</taxon>
        <taxon>Paraneoptera</taxon>
        <taxon>Hemiptera</taxon>
        <taxon>Sternorrhyncha</taxon>
        <taxon>Psylloidea</taxon>
        <taxon>Psyllidae</taxon>
        <taxon>Psyllinae</taxon>
        <taxon>Cacopsylla</taxon>
    </lineage>
</organism>
<accession>A0A8D8QC42</accession>
<dbReference type="EMBL" id="HBUF01248826">
    <property type="protein sequence ID" value="CAG6679372.1"/>
    <property type="molecule type" value="Transcribed_RNA"/>
</dbReference>
<dbReference type="EMBL" id="HBUF01593240">
    <property type="protein sequence ID" value="CAG6774011.1"/>
    <property type="molecule type" value="Transcribed_RNA"/>
</dbReference>
<sequence>MLPSFKDTTPVGFTSSPSCGLIAALSPEDSVGCTSTDTVSEDKILVVLSKTCAYRPSIYVPKTSVDKMVVIPSKTSVMAIVEIKPVGSNFCADSVLSIGKDISGVASTALCGSTFSVSEGVNTLVRVSSLLLTIVLLPK</sequence>
<proteinExistence type="predicted"/>
<dbReference type="EMBL" id="HBUF01373120">
    <property type="protein sequence ID" value="CAG6727081.1"/>
    <property type="molecule type" value="Transcribed_RNA"/>
</dbReference>